<keyword evidence="8" id="KW-0238">DNA-binding</keyword>
<protein>
    <submittedName>
        <fullName evidence="14">Zgc:66448</fullName>
    </submittedName>
</protein>
<feature type="domain" description="C2H2-type" evidence="13">
    <location>
        <begin position="696"/>
        <end position="723"/>
    </location>
</feature>
<feature type="domain" description="C2H2-type" evidence="13">
    <location>
        <begin position="641"/>
        <end position="668"/>
    </location>
</feature>
<feature type="domain" description="C2H2-type" evidence="13">
    <location>
        <begin position="480"/>
        <end position="507"/>
    </location>
</feature>
<proteinExistence type="inferred from homology"/>
<evidence type="ECO:0000256" key="1">
    <source>
        <dbReference type="ARBA" id="ARBA00004123"/>
    </source>
</evidence>
<feature type="region of interest" description="Disordered" evidence="12">
    <location>
        <begin position="1"/>
        <end position="72"/>
    </location>
</feature>
<keyword evidence="3" id="KW-0479">Metal-binding</keyword>
<evidence type="ECO:0000256" key="7">
    <source>
        <dbReference type="ARBA" id="ARBA00023015"/>
    </source>
</evidence>
<evidence type="ECO:0000313" key="15">
    <source>
        <dbReference type="Proteomes" id="UP000002852"/>
    </source>
</evidence>
<reference evidence="15" key="2">
    <citation type="journal article" date="2013" name="Nat. Genet.">
        <title>The genome of the platyfish, Xiphophorus maculatus, provides insights into evolutionary adaptation and several complex traits.</title>
        <authorList>
            <person name="Schartl M."/>
            <person name="Walter R.B."/>
            <person name="Shen Y."/>
            <person name="Garcia T."/>
            <person name="Catchen J."/>
            <person name="Amores A."/>
            <person name="Braasch I."/>
            <person name="Chalopin D."/>
            <person name="Volff J.N."/>
            <person name="Lesch K.P."/>
            <person name="Bisazza A."/>
            <person name="Minx P."/>
            <person name="Hillier L."/>
            <person name="Wilson R.K."/>
            <person name="Fuerstenberg S."/>
            <person name="Boore J."/>
            <person name="Searle S."/>
            <person name="Postlethwait J.H."/>
            <person name="Warren W.C."/>
        </authorList>
    </citation>
    <scope>NUCLEOTIDE SEQUENCE [LARGE SCALE GENOMIC DNA]</scope>
    <source>
        <strain evidence="15">JP 163 A</strain>
    </source>
</reference>
<dbReference type="FunFam" id="3.30.160.60:FF:000478">
    <property type="entry name" value="Zinc finger protein 133"/>
    <property type="match status" value="1"/>
</dbReference>
<dbReference type="FunFam" id="3.30.160.60:FF:000446">
    <property type="entry name" value="Zinc finger protein"/>
    <property type="match status" value="1"/>
</dbReference>
<dbReference type="GeneID" id="102233646"/>
<dbReference type="Pfam" id="PF12874">
    <property type="entry name" value="zf-met"/>
    <property type="match status" value="1"/>
</dbReference>
<sequence length="1278" mass="143391">MAAADPKSPNRQKTPAEEVDTSGEQAAAAKSGCSPNQTDGAAGDKSGVCPNGELGAEDVGSNGGASVASHSGEVGVESVAGAADKTTCVLPEDRAATEKMAESLDSQQQAFDWSETEDDEEGAKTRTKEKDKSDLKVAETVNNARQDAPAEAESEKTKDGKSSPEKSPVEDLRGEVDATEDRADDDEEADSAAKQRKCRWECKECGQKFSQREMFNLHRHFHAHEDELLPPTCKECGLTFQHRSSLIKHRNQHKEKEENLETTKLEDETRAPFRYQCAECKRIFSQVSKLRDHDCNNAAEKPYHCTLCRQDFQFKVSVTKHMMMHSRECTFKCQECSQTFPNIMSLRFHQKSHAALKPYECPECGMAFKHYSVMEDHRRKHVDNSRSHLCNICGKTFKYSSLLHQHQYLHTGQKPFRCPECGKKFAFAQNMKAHCRQHRQRVTNSSGEPPAKQPFTSGHEAAKGPEKENTHRSEDTKCTFSCPLCPQTFYVAANLRAHMQFHEDEYEKQERLLQYQVVPNKHWEKGHTCPHCPSVFRDEPGLKGHLLSVHKPTAQYLETLTAPKKQLTQISSDNTQEKVLNIKSYKCSECGKSFRHRSVLELHMRIHSKDKPYQCKVCGKGFRFSSYLQQHLIIHTGKKPYKCPDCGKDFAFLQNMRTHQKLHQQKPFRCTSCRKGYSSEAQLQQHMLSHNGDKPHKCELCDKSFGLAYLLRDHMNTHTGERPHRCEECHKSFSWFSSLLVHQKIHARKKQGLSHYNSYPSGARMRGRGKRGGRSAWGWPRPSGVSEIVAPQQNLYPVSPHRDADLHRQVRQQPLRPRVDSQTRHLTEAWPSEPHSQSLHWSLDSREVPAPSQHHPQPPQYDTPTQPHHQRSPGWADMPLMGLGSAPNLDSHMKDSTSSVLGSHVPKKTSPSAVSEMTQQRQHKLSSWNSTSTSTAMASTSSLQHDFSVPTSYMDGAALWSVRPTPLTNSQSSPNKLSQDLQLPRWPGGPEPSTPPKKEERLWDISSPPVMSSTVTQPEKTWNGCEPHKPWASGLSGAPASAQIDQTSSMPISAPTSHGVANNLWDIQTPPGVPKTVNSVEKLVNNHEFQKQVSPSWSSVQTPTQKVPISIQYEPHRFSQGIGTPVWAFQNNSVGPQTLLPSQLKPGGGQELQQQQPMATAAQIIINQPSPFFSPPLAPLPPLALPGPHPLHSVAVGAMPRPPHPNIFFTPQPVMTERPHMPQTLSLPQLPPQTEPHKLGSRLPFPPERLLQCMICGLSLPRELDLQMHYLQHAQGEI</sequence>
<keyword evidence="15" id="KW-1185">Reference proteome</keyword>
<dbReference type="FunFam" id="3.30.160.60:FF:000690">
    <property type="entry name" value="Zinc finger protein 354C"/>
    <property type="match status" value="1"/>
</dbReference>
<feature type="compositionally biased region" description="Basic and acidic residues" evidence="12">
    <location>
        <begin position="153"/>
        <end position="181"/>
    </location>
</feature>
<feature type="domain" description="C2H2-type" evidence="13">
    <location>
        <begin position="231"/>
        <end position="258"/>
    </location>
</feature>
<dbReference type="FunFam" id="3.30.160.60:FF:000065">
    <property type="entry name" value="B-cell CLL/lymphoma 6, member B"/>
    <property type="match status" value="1"/>
</dbReference>
<evidence type="ECO:0000256" key="2">
    <source>
        <dbReference type="ARBA" id="ARBA00006991"/>
    </source>
</evidence>
<keyword evidence="7" id="KW-0805">Transcription regulation</keyword>
<feature type="region of interest" description="Disordered" evidence="12">
    <location>
        <begin position="965"/>
        <end position="1002"/>
    </location>
</feature>
<evidence type="ECO:0000256" key="10">
    <source>
        <dbReference type="ARBA" id="ARBA00023242"/>
    </source>
</evidence>
<feature type="compositionally biased region" description="Polar residues" evidence="12">
    <location>
        <begin position="966"/>
        <end position="981"/>
    </location>
</feature>
<dbReference type="PROSITE" id="PS50157">
    <property type="entry name" value="ZINC_FINGER_C2H2_2"/>
    <property type="match status" value="15"/>
</dbReference>
<evidence type="ECO:0000259" key="13">
    <source>
        <dbReference type="PROSITE" id="PS50157"/>
    </source>
</evidence>
<dbReference type="Gene3D" id="3.30.160.60">
    <property type="entry name" value="Classic Zinc Finger"/>
    <property type="match status" value="12"/>
</dbReference>
<evidence type="ECO:0000256" key="3">
    <source>
        <dbReference type="ARBA" id="ARBA00022723"/>
    </source>
</evidence>
<feature type="domain" description="C2H2-type" evidence="13">
    <location>
        <begin position="388"/>
        <end position="415"/>
    </location>
</feature>
<evidence type="ECO:0000256" key="8">
    <source>
        <dbReference type="ARBA" id="ARBA00023125"/>
    </source>
</evidence>
<dbReference type="SMART" id="SM00355">
    <property type="entry name" value="ZnF_C2H2"/>
    <property type="match status" value="17"/>
</dbReference>
<feature type="domain" description="C2H2-type" evidence="13">
    <location>
        <begin position="275"/>
        <end position="302"/>
    </location>
</feature>
<dbReference type="FunFam" id="3.30.160.60:FF:000176">
    <property type="entry name" value="zinc finger protein 70"/>
    <property type="match status" value="1"/>
</dbReference>
<evidence type="ECO:0000256" key="11">
    <source>
        <dbReference type="PROSITE-ProRule" id="PRU00042"/>
    </source>
</evidence>
<name>A0A3B5QSV3_XIPMA</name>
<organism evidence="14 15">
    <name type="scientific">Xiphophorus maculatus</name>
    <name type="common">Southern platyfish</name>
    <name type="synonym">Platypoecilus maculatus</name>
    <dbReference type="NCBI Taxonomy" id="8083"/>
    <lineage>
        <taxon>Eukaryota</taxon>
        <taxon>Metazoa</taxon>
        <taxon>Chordata</taxon>
        <taxon>Craniata</taxon>
        <taxon>Vertebrata</taxon>
        <taxon>Euteleostomi</taxon>
        <taxon>Actinopterygii</taxon>
        <taxon>Neopterygii</taxon>
        <taxon>Teleostei</taxon>
        <taxon>Neoteleostei</taxon>
        <taxon>Acanthomorphata</taxon>
        <taxon>Ovalentaria</taxon>
        <taxon>Atherinomorphae</taxon>
        <taxon>Cyprinodontiformes</taxon>
        <taxon>Poeciliidae</taxon>
        <taxon>Poeciliinae</taxon>
        <taxon>Xiphophorus</taxon>
    </lineage>
</organism>
<dbReference type="SUPFAM" id="SSF57667">
    <property type="entry name" value="beta-beta-alpha zinc fingers"/>
    <property type="match status" value="8"/>
</dbReference>
<dbReference type="Proteomes" id="UP000002852">
    <property type="component" value="Unassembled WGS sequence"/>
</dbReference>
<dbReference type="Pfam" id="PF13912">
    <property type="entry name" value="zf-C2H2_6"/>
    <property type="match status" value="1"/>
</dbReference>
<dbReference type="GO" id="GO:0000978">
    <property type="term" value="F:RNA polymerase II cis-regulatory region sequence-specific DNA binding"/>
    <property type="evidence" value="ECO:0007669"/>
    <property type="project" value="TreeGrafter"/>
</dbReference>
<feature type="domain" description="C2H2-type" evidence="13">
    <location>
        <begin position="613"/>
        <end position="640"/>
    </location>
</feature>
<feature type="region of interest" description="Disordered" evidence="12">
    <location>
        <begin position="93"/>
        <end position="193"/>
    </location>
</feature>
<dbReference type="KEGG" id="xma:102233646"/>
<evidence type="ECO:0000256" key="12">
    <source>
        <dbReference type="SAM" id="MobiDB-lite"/>
    </source>
</evidence>
<reference evidence="14" key="3">
    <citation type="submission" date="2025-08" db="UniProtKB">
        <authorList>
            <consortium name="Ensembl"/>
        </authorList>
    </citation>
    <scope>IDENTIFICATION</scope>
    <source>
        <strain evidence="14">JP 163 A</strain>
    </source>
</reference>
<dbReference type="OMA" id="WLSELHP"/>
<feature type="domain" description="C2H2-type" evidence="13">
    <location>
        <begin position="668"/>
        <end position="695"/>
    </location>
</feature>
<feature type="compositionally biased region" description="Basic and acidic residues" evidence="12">
    <location>
        <begin position="93"/>
        <end position="102"/>
    </location>
</feature>
<reference evidence="15" key="1">
    <citation type="submission" date="2012-01" db="EMBL/GenBank/DDBJ databases">
        <authorList>
            <person name="Walter R."/>
            <person name="Schartl M."/>
            <person name="Warren W."/>
        </authorList>
    </citation>
    <scope>NUCLEOTIDE SEQUENCE [LARGE SCALE GENOMIC DNA]</scope>
    <source>
        <strain evidence="15">JP 163 A</strain>
    </source>
</reference>
<feature type="domain" description="C2H2-type" evidence="13">
    <location>
        <begin position="331"/>
        <end position="358"/>
    </location>
</feature>
<dbReference type="GeneTree" id="ENSGT01030000234576"/>
<keyword evidence="4" id="KW-0677">Repeat</keyword>
<evidence type="ECO:0000256" key="6">
    <source>
        <dbReference type="ARBA" id="ARBA00022833"/>
    </source>
</evidence>
<feature type="domain" description="C2H2-type" evidence="13">
    <location>
        <begin position="724"/>
        <end position="751"/>
    </location>
</feature>
<dbReference type="RefSeq" id="XP_023187020.1">
    <property type="nucleotide sequence ID" value="XM_023331252.1"/>
</dbReference>
<reference evidence="14" key="4">
    <citation type="submission" date="2025-09" db="UniProtKB">
        <authorList>
            <consortium name="Ensembl"/>
        </authorList>
    </citation>
    <scope>IDENTIFICATION</scope>
    <source>
        <strain evidence="14">JP 163 A</strain>
    </source>
</reference>
<keyword evidence="6" id="KW-0862">Zinc</keyword>
<dbReference type="Pfam" id="PF00096">
    <property type="entry name" value="zf-C2H2"/>
    <property type="match status" value="9"/>
</dbReference>
<evidence type="ECO:0000256" key="4">
    <source>
        <dbReference type="ARBA" id="ARBA00022737"/>
    </source>
</evidence>
<feature type="domain" description="C2H2-type" evidence="13">
    <location>
        <begin position="200"/>
        <end position="227"/>
    </location>
</feature>
<dbReference type="PANTHER" id="PTHR24393:SF15">
    <property type="entry name" value="IP01243P-RELATED"/>
    <property type="match status" value="1"/>
</dbReference>
<dbReference type="GO" id="GO:0008270">
    <property type="term" value="F:zinc ion binding"/>
    <property type="evidence" value="ECO:0007669"/>
    <property type="project" value="UniProtKB-KW"/>
</dbReference>
<dbReference type="PROSITE" id="PS00028">
    <property type="entry name" value="ZINC_FINGER_C2H2_1"/>
    <property type="match status" value="16"/>
</dbReference>
<feature type="compositionally biased region" description="Basic and acidic residues" evidence="12">
    <location>
        <begin position="817"/>
        <end position="827"/>
    </location>
</feature>
<keyword evidence="9" id="KW-0804">Transcription</keyword>
<evidence type="ECO:0000256" key="5">
    <source>
        <dbReference type="ARBA" id="ARBA00022771"/>
    </source>
</evidence>
<feature type="compositionally biased region" description="Basic and acidic residues" evidence="12">
    <location>
        <begin position="460"/>
        <end position="473"/>
    </location>
</feature>
<dbReference type="AlphaFoldDB" id="A0A3B5QSV3"/>
<feature type="domain" description="C2H2-type" evidence="13">
    <location>
        <begin position="585"/>
        <end position="612"/>
    </location>
</feature>
<comment type="subcellular location">
    <subcellularLocation>
        <location evidence="1">Nucleus</location>
    </subcellularLocation>
</comment>
<accession>A0A3B5QSV3</accession>
<dbReference type="FunFam" id="3.30.160.60:FF:002343">
    <property type="entry name" value="Zinc finger protein 33A"/>
    <property type="match status" value="1"/>
</dbReference>
<feature type="region of interest" description="Disordered" evidence="12">
    <location>
        <begin position="436"/>
        <end position="473"/>
    </location>
</feature>
<dbReference type="InterPro" id="IPR036236">
    <property type="entry name" value="Znf_C2H2_sf"/>
</dbReference>
<feature type="compositionally biased region" description="Basic and acidic residues" evidence="12">
    <location>
        <begin position="122"/>
        <end position="137"/>
    </location>
</feature>
<dbReference type="GO" id="GO:0005634">
    <property type="term" value="C:nucleus"/>
    <property type="evidence" value="ECO:0007669"/>
    <property type="project" value="UniProtKB-SubCell"/>
</dbReference>
<comment type="similarity">
    <text evidence="2">Belongs to the krueppel C2H2-type zinc-finger protein family.</text>
</comment>
<dbReference type="InParanoid" id="A0A3B5QSV3"/>
<evidence type="ECO:0000313" key="14">
    <source>
        <dbReference type="Ensembl" id="ENSXMAP00000033626.1"/>
    </source>
</evidence>
<feature type="domain" description="C2H2-type" evidence="13">
    <location>
        <begin position="359"/>
        <end position="386"/>
    </location>
</feature>
<dbReference type="Ensembl" id="ENSXMAT00000032805.1">
    <property type="protein sequence ID" value="ENSXMAP00000033626.1"/>
    <property type="gene ID" value="ENSXMAG00000022364.1"/>
</dbReference>
<dbReference type="GO" id="GO:0001228">
    <property type="term" value="F:DNA-binding transcription activator activity, RNA polymerase II-specific"/>
    <property type="evidence" value="ECO:0007669"/>
    <property type="project" value="TreeGrafter"/>
</dbReference>
<evidence type="ECO:0000256" key="9">
    <source>
        <dbReference type="ARBA" id="ARBA00023163"/>
    </source>
</evidence>
<dbReference type="OrthoDB" id="8117402at2759"/>
<dbReference type="FunFam" id="3.30.160.60:FF:001498">
    <property type="entry name" value="Zinc finger protein 404"/>
    <property type="match status" value="1"/>
</dbReference>
<keyword evidence="10" id="KW-0539">Nucleus</keyword>
<feature type="domain" description="C2H2-type" evidence="13">
    <location>
        <begin position="416"/>
        <end position="443"/>
    </location>
</feature>
<dbReference type="InterPro" id="IPR013087">
    <property type="entry name" value="Znf_C2H2_type"/>
</dbReference>
<feature type="region of interest" description="Disordered" evidence="12">
    <location>
        <begin position="810"/>
        <end position="915"/>
    </location>
</feature>
<feature type="region of interest" description="Disordered" evidence="12">
    <location>
        <begin position="750"/>
        <end position="781"/>
    </location>
</feature>
<feature type="domain" description="C2H2-type" evidence="13">
    <location>
        <begin position="303"/>
        <end position="330"/>
    </location>
</feature>
<keyword evidence="5 11" id="KW-0863">Zinc-finger</keyword>
<dbReference type="PANTHER" id="PTHR24393">
    <property type="entry name" value="ZINC FINGER PROTEIN"/>
    <property type="match status" value="1"/>
</dbReference>